<dbReference type="RefSeq" id="WP_034888362.1">
    <property type="nucleotide sequence ID" value="NZ_JRUQ01000014.1"/>
</dbReference>
<dbReference type="AlphaFoldDB" id="A0A0A3Z906"/>
<sequence>MKDLNKYACTARKHNLQTVTIRQLIGMLTDAERRDLLAWATLLAVEPDHLTPQNIILWSGWKTFIKREFPLIEENPIFFAISDVEQIHNSSLSAEAVISNSNTRIVFAPGRIRAKMMREQLAPATVMSRRASPQNFSGLGFGE</sequence>
<organism evidence="1 2">
    <name type="scientific">Erwinia typographi</name>
    <dbReference type="NCBI Taxonomy" id="371042"/>
    <lineage>
        <taxon>Bacteria</taxon>
        <taxon>Pseudomonadati</taxon>
        <taxon>Pseudomonadota</taxon>
        <taxon>Gammaproteobacteria</taxon>
        <taxon>Enterobacterales</taxon>
        <taxon>Erwiniaceae</taxon>
        <taxon>Erwinia</taxon>
    </lineage>
</organism>
<name>A0A0A3Z906_9GAMM</name>
<accession>A0A0A3Z906</accession>
<reference evidence="1 2" key="1">
    <citation type="submission" date="2014-10" db="EMBL/GenBank/DDBJ databases">
        <title>Genome sequence of Erwinia typographi M043b.</title>
        <authorList>
            <person name="Chan K.-G."/>
            <person name="Tan W.-S."/>
        </authorList>
    </citation>
    <scope>NUCLEOTIDE SEQUENCE [LARGE SCALE GENOMIC DNA]</scope>
    <source>
        <strain evidence="1 2">M043b</strain>
    </source>
</reference>
<evidence type="ECO:0000313" key="2">
    <source>
        <dbReference type="Proteomes" id="UP000030351"/>
    </source>
</evidence>
<protein>
    <submittedName>
        <fullName evidence="1">Uncharacterized protein</fullName>
    </submittedName>
</protein>
<dbReference type="EMBL" id="JRUQ01000014">
    <property type="protein sequence ID" value="KGT95532.1"/>
    <property type="molecule type" value="Genomic_DNA"/>
</dbReference>
<proteinExistence type="predicted"/>
<dbReference type="Proteomes" id="UP000030351">
    <property type="component" value="Unassembled WGS sequence"/>
</dbReference>
<gene>
    <name evidence="1" type="ORF">NG99_03255</name>
</gene>
<evidence type="ECO:0000313" key="1">
    <source>
        <dbReference type="EMBL" id="KGT95532.1"/>
    </source>
</evidence>
<keyword evidence="2" id="KW-1185">Reference proteome</keyword>
<comment type="caution">
    <text evidence="1">The sequence shown here is derived from an EMBL/GenBank/DDBJ whole genome shotgun (WGS) entry which is preliminary data.</text>
</comment>